<evidence type="ECO:0000256" key="16">
    <source>
        <dbReference type="ARBA" id="ARBA00023136"/>
    </source>
</evidence>
<name>A0A9D1RSK7_9CORY</name>
<evidence type="ECO:0000313" key="22">
    <source>
        <dbReference type="EMBL" id="HIW92810.1"/>
    </source>
</evidence>
<comment type="subcellular location">
    <subcellularLocation>
        <location evidence="2">Cell membrane</location>
        <topology evidence="2">Multi-pass membrane protein</topology>
    </subcellularLocation>
</comment>
<evidence type="ECO:0000256" key="18">
    <source>
        <dbReference type="ARBA" id="ARBA00029586"/>
    </source>
</evidence>
<keyword evidence="16 20" id="KW-0472">Membrane</keyword>
<evidence type="ECO:0000256" key="8">
    <source>
        <dbReference type="ARBA" id="ARBA00022692"/>
    </source>
</evidence>
<accession>A0A9D1RSK7</accession>
<gene>
    <name evidence="22" type="ORF">H9870_14245</name>
</gene>
<keyword evidence="12 20" id="KW-1133">Transmembrane helix</keyword>
<feature type="domain" description="Rieske" evidence="21">
    <location>
        <begin position="290"/>
        <end position="384"/>
    </location>
</feature>
<dbReference type="GO" id="GO:0004497">
    <property type="term" value="F:monooxygenase activity"/>
    <property type="evidence" value="ECO:0007669"/>
    <property type="project" value="UniProtKB-ARBA"/>
</dbReference>
<evidence type="ECO:0000256" key="9">
    <source>
        <dbReference type="ARBA" id="ARBA00022714"/>
    </source>
</evidence>
<dbReference type="InterPro" id="IPR014349">
    <property type="entry name" value="Rieske_Fe-S_prot"/>
</dbReference>
<dbReference type="Proteomes" id="UP000824190">
    <property type="component" value="Unassembled WGS sequence"/>
</dbReference>
<evidence type="ECO:0000256" key="4">
    <source>
        <dbReference type="ARBA" id="ARBA00015816"/>
    </source>
</evidence>
<proteinExistence type="inferred from homology"/>
<feature type="transmembrane region" description="Helical" evidence="20">
    <location>
        <begin position="88"/>
        <end position="114"/>
    </location>
</feature>
<evidence type="ECO:0000256" key="13">
    <source>
        <dbReference type="ARBA" id="ARBA00023002"/>
    </source>
</evidence>
<keyword evidence="10" id="KW-0479">Metal-binding</keyword>
<keyword evidence="8 20" id="KW-0812">Transmembrane</keyword>
<sequence>MSEIKSTYSEEEIKGMSDEELARLGTEMDGVTVAFRKERFPVENDPAEKRAARGIGFWWALSVIFGLAFVAVYLFWPWEYKHLAEEGLGIYTLYTPLLGVTSGLSIICLGVGAVQFSKKFVPEEVAVQKRHDGPSDEIDRRTMTALLNDAWKTSTLGRRKVLMGLGGAGVALAGVAIALPLGGIVKNPWRPTSKMGIAGDGTLWTTGWTLVNDGAKVYLGRDTGTVAEEHDGHWTTQGVNRLVRVRPEDLDAGGMETVFPMTEEMVNDHDEFDAERDVYEEHMHSIHGSRNAVMLIRLRHEDALKAVQRDGQEDFHYGDYYAYSKICTHIGCPTSLYEQQTNRILCPCHQSQFDALHWGKPVFGPAARALPELSINVDEDGFLYADKNFVEPVGPAFWERQS</sequence>
<comment type="function">
    <text evidence="1">Iron-sulfur subunit of the cytochrome bc1 complex, an essential component of the respiratory electron transport chain required for ATP synthesis. The bc1 complex catalyzes the oxidation of menaquinol and the reduction of cytochrome c in the respiratory chain. The bc1 complex operates through a Q-cycle mechanism that couples electron transfer to generation of the proton gradient that drives ATP synthesis.</text>
</comment>
<feature type="transmembrane region" description="Helical" evidence="20">
    <location>
        <begin position="161"/>
        <end position="185"/>
    </location>
</feature>
<evidence type="ECO:0000256" key="15">
    <source>
        <dbReference type="ARBA" id="ARBA00023014"/>
    </source>
</evidence>
<feature type="transmembrane region" description="Helical" evidence="20">
    <location>
        <begin position="57"/>
        <end position="76"/>
    </location>
</feature>
<dbReference type="GO" id="GO:0005886">
    <property type="term" value="C:plasma membrane"/>
    <property type="evidence" value="ECO:0007669"/>
    <property type="project" value="UniProtKB-SubCell"/>
</dbReference>
<dbReference type="InterPro" id="IPR045603">
    <property type="entry name" value="QcrA_N"/>
</dbReference>
<comment type="similarity">
    <text evidence="3">Belongs to the Rieske iron-sulfur protein family.</text>
</comment>
<keyword evidence="11" id="KW-0249">Electron transport</keyword>
<evidence type="ECO:0000256" key="14">
    <source>
        <dbReference type="ARBA" id="ARBA00023004"/>
    </source>
</evidence>
<evidence type="ECO:0000256" key="5">
    <source>
        <dbReference type="ARBA" id="ARBA00022448"/>
    </source>
</evidence>
<evidence type="ECO:0000259" key="21">
    <source>
        <dbReference type="PROSITE" id="PS51296"/>
    </source>
</evidence>
<evidence type="ECO:0000256" key="20">
    <source>
        <dbReference type="SAM" id="Phobius"/>
    </source>
</evidence>
<evidence type="ECO:0000256" key="11">
    <source>
        <dbReference type="ARBA" id="ARBA00022982"/>
    </source>
</evidence>
<evidence type="ECO:0000256" key="19">
    <source>
        <dbReference type="ARBA" id="ARBA00032409"/>
    </source>
</evidence>
<dbReference type="GO" id="GO:0016705">
    <property type="term" value="F:oxidoreductase activity, acting on paired donors, with incorporation or reduction of molecular oxygen"/>
    <property type="evidence" value="ECO:0007669"/>
    <property type="project" value="UniProtKB-ARBA"/>
</dbReference>
<dbReference type="Gene3D" id="2.102.10.10">
    <property type="entry name" value="Rieske [2Fe-2S] iron-sulphur domain"/>
    <property type="match status" value="1"/>
</dbReference>
<organism evidence="22 23">
    <name type="scientific">Candidatus Corynebacterium avicola</name>
    <dbReference type="NCBI Taxonomy" id="2838527"/>
    <lineage>
        <taxon>Bacteria</taxon>
        <taxon>Bacillati</taxon>
        <taxon>Actinomycetota</taxon>
        <taxon>Actinomycetes</taxon>
        <taxon>Mycobacteriales</taxon>
        <taxon>Corynebacteriaceae</taxon>
        <taxon>Corynebacterium</taxon>
    </lineage>
</organism>
<evidence type="ECO:0000256" key="12">
    <source>
        <dbReference type="ARBA" id="ARBA00022989"/>
    </source>
</evidence>
<dbReference type="GO" id="GO:0046872">
    <property type="term" value="F:metal ion binding"/>
    <property type="evidence" value="ECO:0007669"/>
    <property type="project" value="UniProtKB-KW"/>
</dbReference>
<dbReference type="SUPFAM" id="SSF50022">
    <property type="entry name" value="ISP domain"/>
    <property type="match status" value="1"/>
</dbReference>
<keyword evidence="17" id="KW-1015">Disulfide bond</keyword>
<keyword evidence="5" id="KW-0813">Transport</keyword>
<dbReference type="InterPro" id="IPR017941">
    <property type="entry name" value="Rieske_2Fe-2S"/>
</dbReference>
<keyword evidence="15" id="KW-0411">Iron-sulfur</keyword>
<dbReference type="AlphaFoldDB" id="A0A9D1RSK7"/>
<comment type="caution">
    <text evidence="22">The sequence shown here is derived from an EMBL/GenBank/DDBJ whole genome shotgun (WGS) entry which is preliminary data.</text>
</comment>
<evidence type="ECO:0000256" key="17">
    <source>
        <dbReference type="ARBA" id="ARBA00023157"/>
    </source>
</evidence>
<dbReference type="CDD" id="cd03467">
    <property type="entry name" value="Rieske"/>
    <property type="match status" value="1"/>
</dbReference>
<evidence type="ECO:0000256" key="3">
    <source>
        <dbReference type="ARBA" id="ARBA00010651"/>
    </source>
</evidence>
<evidence type="ECO:0000256" key="10">
    <source>
        <dbReference type="ARBA" id="ARBA00022723"/>
    </source>
</evidence>
<dbReference type="GO" id="GO:0051537">
    <property type="term" value="F:2 iron, 2 sulfur cluster binding"/>
    <property type="evidence" value="ECO:0007669"/>
    <property type="project" value="UniProtKB-KW"/>
</dbReference>
<dbReference type="EMBL" id="DXGC01000124">
    <property type="protein sequence ID" value="HIW92810.1"/>
    <property type="molecule type" value="Genomic_DNA"/>
</dbReference>
<dbReference type="PROSITE" id="PS51296">
    <property type="entry name" value="RIESKE"/>
    <property type="match status" value="1"/>
</dbReference>
<keyword evidence="13" id="KW-0560">Oxidoreductase</keyword>
<protein>
    <recommendedName>
        <fullName evidence="4">Cytochrome bc1 complex Rieske iron-sulfur subunit</fullName>
    </recommendedName>
    <alternativeName>
        <fullName evidence="18">Cytochrome bc1 reductase complex subunit QcrA</fullName>
    </alternativeName>
    <alternativeName>
        <fullName evidence="19">Rieske iron-sulfur protein</fullName>
    </alternativeName>
</protein>
<dbReference type="InterPro" id="IPR036922">
    <property type="entry name" value="Rieske_2Fe-2S_sf"/>
</dbReference>
<dbReference type="Pfam" id="PF19297">
    <property type="entry name" value="QcrA_N"/>
    <property type="match status" value="1"/>
</dbReference>
<keyword evidence="14" id="KW-0408">Iron</keyword>
<evidence type="ECO:0000256" key="1">
    <source>
        <dbReference type="ARBA" id="ARBA00002494"/>
    </source>
</evidence>
<dbReference type="PANTHER" id="PTHR10134">
    <property type="entry name" value="CYTOCHROME B-C1 COMPLEX SUBUNIT RIESKE, MITOCHONDRIAL"/>
    <property type="match status" value="1"/>
</dbReference>
<evidence type="ECO:0000256" key="6">
    <source>
        <dbReference type="ARBA" id="ARBA00022475"/>
    </source>
</evidence>
<evidence type="ECO:0000313" key="23">
    <source>
        <dbReference type="Proteomes" id="UP000824190"/>
    </source>
</evidence>
<reference evidence="22" key="1">
    <citation type="journal article" date="2021" name="PeerJ">
        <title>Extensive microbial diversity within the chicken gut microbiome revealed by metagenomics and culture.</title>
        <authorList>
            <person name="Gilroy R."/>
            <person name="Ravi A."/>
            <person name="Getino M."/>
            <person name="Pursley I."/>
            <person name="Horton D.L."/>
            <person name="Alikhan N.F."/>
            <person name="Baker D."/>
            <person name="Gharbi K."/>
            <person name="Hall N."/>
            <person name="Watson M."/>
            <person name="Adriaenssens E.M."/>
            <person name="Foster-Nyarko E."/>
            <person name="Jarju S."/>
            <person name="Secka A."/>
            <person name="Antonio M."/>
            <person name="Oren A."/>
            <person name="Chaudhuri R.R."/>
            <person name="La Ragione R."/>
            <person name="Hildebrand F."/>
            <person name="Pallen M.J."/>
        </authorList>
    </citation>
    <scope>NUCLEOTIDE SEQUENCE</scope>
    <source>
        <strain evidence="22">CHK32-1732</strain>
    </source>
</reference>
<keyword evidence="7" id="KW-0679">Respiratory chain</keyword>
<dbReference type="Pfam" id="PF00355">
    <property type="entry name" value="Rieske"/>
    <property type="match status" value="1"/>
</dbReference>
<keyword evidence="9" id="KW-0001">2Fe-2S</keyword>
<evidence type="ECO:0000256" key="2">
    <source>
        <dbReference type="ARBA" id="ARBA00004651"/>
    </source>
</evidence>
<reference evidence="22" key="2">
    <citation type="submission" date="2021-04" db="EMBL/GenBank/DDBJ databases">
        <authorList>
            <person name="Gilroy R."/>
        </authorList>
    </citation>
    <scope>NUCLEOTIDE SEQUENCE</scope>
    <source>
        <strain evidence="22">CHK32-1732</strain>
    </source>
</reference>
<evidence type="ECO:0000256" key="7">
    <source>
        <dbReference type="ARBA" id="ARBA00022660"/>
    </source>
</evidence>
<keyword evidence="6" id="KW-1003">Cell membrane</keyword>